<name>A0A656YX46_9EURY</name>
<accession>A0A656YX46</accession>
<keyword evidence="1" id="KW-1133">Transmembrane helix</keyword>
<feature type="transmembrane region" description="Helical" evidence="1">
    <location>
        <begin position="265"/>
        <end position="284"/>
    </location>
</feature>
<keyword evidence="3" id="KW-1185">Reference proteome</keyword>
<keyword evidence="1" id="KW-0812">Transmembrane</keyword>
<dbReference type="Proteomes" id="UP000070257">
    <property type="component" value="Unassembled WGS sequence"/>
</dbReference>
<dbReference type="Pfam" id="PF10670">
    <property type="entry name" value="DUF4198"/>
    <property type="match status" value="1"/>
</dbReference>
<keyword evidence="1" id="KW-0472">Membrane</keyword>
<gene>
    <name evidence="2" type="ORF">AKJ39_01320</name>
</gene>
<proteinExistence type="predicted"/>
<reference evidence="2 3" key="1">
    <citation type="journal article" date="2016" name="Sci. Rep.">
        <title>Metabolic traits of an uncultured archaeal lineage -MSBL1- from brine pools of the Red Sea.</title>
        <authorList>
            <person name="Mwirichia R."/>
            <person name="Alam I."/>
            <person name="Rashid M."/>
            <person name="Vinu M."/>
            <person name="Ba-Alawi W."/>
            <person name="Anthony Kamau A."/>
            <person name="Kamanda Ngugi D."/>
            <person name="Goker M."/>
            <person name="Klenk H.P."/>
            <person name="Bajic V."/>
            <person name="Stingl U."/>
        </authorList>
    </citation>
    <scope>NUCLEOTIDE SEQUENCE [LARGE SCALE GENOMIC DNA]</scope>
    <source>
        <strain evidence="2">SCGC-AAA259J03</strain>
    </source>
</reference>
<dbReference type="InterPro" id="IPR019613">
    <property type="entry name" value="DUF4198"/>
</dbReference>
<dbReference type="EMBL" id="LHXT01000012">
    <property type="protein sequence ID" value="KXA98635.1"/>
    <property type="molecule type" value="Genomic_DNA"/>
</dbReference>
<evidence type="ECO:0000313" key="2">
    <source>
        <dbReference type="EMBL" id="KXA98635.1"/>
    </source>
</evidence>
<comment type="caution">
    <text evidence="2">The sequence shown here is derived from an EMBL/GenBank/DDBJ whole genome shotgun (WGS) entry which is preliminary data.</text>
</comment>
<evidence type="ECO:0000256" key="1">
    <source>
        <dbReference type="SAM" id="Phobius"/>
    </source>
</evidence>
<dbReference type="AlphaFoldDB" id="A0A656YX46"/>
<evidence type="ECO:0008006" key="4">
    <source>
        <dbReference type="Google" id="ProtNLM"/>
    </source>
</evidence>
<evidence type="ECO:0000313" key="3">
    <source>
        <dbReference type="Proteomes" id="UP000070257"/>
    </source>
</evidence>
<organism evidence="2 3">
    <name type="scientific">candidate division MSBL1 archaeon SCGC-AAA259J03</name>
    <dbReference type="NCBI Taxonomy" id="1698269"/>
    <lineage>
        <taxon>Archaea</taxon>
        <taxon>Methanobacteriati</taxon>
        <taxon>Methanobacteriota</taxon>
        <taxon>candidate division MSBL1</taxon>
    </lineage>
</organism>
<sequence length="287" mass="32087">MKPAEVTHFTMVFPGEDMSVKPEDFIATEVGETKEIIIAWGHPYEHVLFDCPENLQVHVRKPDGTTLELTPTETTIQGHKAYKVSYTVDQKGDSLIYVRLVAPEHGLIDYTKTFIHCGLEQWKGWDADVGQEVEVIPYTRPYGMEEGFVFSGKALYNGQELSNATVEVEKYHQKERAEEIVSEAEEKYPYDPPMMYTRVTKTNSDGDFSYTLDEPGIWYVGATKEVEVGYPRRGVFQLPILEEFPTSSESGSSTTGQLAGVSSTLVYSAIGVAIIALIIAIVAVRKK</sequence>
<protein>
    <recommendedName>
        <fullName evidence="4">Nickel transporter</fullName>
    </recommendedName>
</protein>